<gene>
    <name evidence="2" type="ORF">R5R35_013109</name>
</gene>
<accession>A0AAN9ZGW5</accession>
<organism evidence="2 3">
    <name type="scientific">Gryllus longicercus</name>
    <dbReference type="NCBI Taxonomy" id="2509291"/>
    <lineage>
        <taxon>Eukaryota</taxon>
        <taxon>Metazoa</taxon>
        <taxon>Ecdysozoa</taxon>
        <taxon>Arthropoda</taxon>
        <taxon>Hexapoda</taxon>
        <taxon>Insecta</taxon>
        <taxon>Pterygota</taxon>
        <taxon>Neoptera</taxon>
        <taxon>Polyneoptera</taxon>
        <taxon>Orthoptera</taxon>
        <taxon>Ensifera</taxon>
        <taxon>Gryllidea</taxon>
        <taxon>Grylloidea</taxon>
        <taxon>Gryllidae</taxon>
        <taxon>Gryllinae</taxon>
        <taxon>Gryllus</taxon>
    </lineage>
</organism>
<name>A0AAN9ZGW5_9ORTH</name>
<evidence type="ECO:0000313" key="3">
    <source>
        <dbReference type="Proteomes" id="UP001378592"/>
    </source>
</evidence>
<feature type="region of interest" description="Disordered" evidence="1">
    <location>
        <begin position="1"/>
        <end position="69"/>
    </location>
</feature>
<evidence type="ECO:0000256" key="1">
    <source>
        <dbReference type="SAM" id="MobiDB-lite"/>
    </source>
</evidence>
<dbReference type="AlphaFoldDB" id="A0AAN9ZGW5"/>
<feature type="compositionally biased region" description="Low complexity" evidence="1">
    <location>
        <begin position="24"/>
        <end position="38"/>
    </location>
</feature>
<dbReference type="EMBL" id="JAZDUA010000001">
    <property type="protein sequence ID" value="KAK7874531.1"/>
    <property type="molecule type" value="Genomic_DNA"/>
</dbReference>
<evidence type="ECO:0000313" key="2">
    <source>
        <dbReference type="EMBL" id="KAK7874531.1"/>
    </source>
</evidence>
<sequence>MMAAPAAPRRDAARAGPTGGGRAGRPAGSAAAGAEGRPLNAQVSQQNLMAHAEDYRNRGLQRTTDTRQC</sequence>
<comment type="caution">
    <text evidence="2">The sequence shown here is derived from an EMBL/GenBank/DDBJ whole genome shotgun (WGS) entry which is preliminary data.</text>
</comment>
<dbReference type="Proteomes" id="UP001378592">
    <property type="component" value="Unassembled WGS sequence"/>
</dbReference>
<proteinExistence type="predicted"/>
<reference evidence="2 3" key="1">
    <citation type="submission" date="2024-03" db="EMBL/GenBank/DDBJ databases">
        <title>The genome assembly and annotation of the cricket Gryllus longicercus Weissman &amp; Gray.</title>
        <authorList>
            <person name="Szrajer S."/>
            <person name="Gray D."/>
            <person name="Ylla G."/>
        </authorList>
    </citation>
    <scope>NUCLEOTIDE SEQUENCE [LARGE SCALE GENOMIC DNA]</scope>
    <source>
        <strain evidence="2">DAG 2021-001</strain>
        <tissue evidence="2">Whole body minus gut</tissue>
    </source>
</reference>
<protein>
    <submittedName>
        <fullName evidence="2">Uncharacterized protein</fullName>
    </submittedName>
</protein>
<keyword evidence="3" id="KW-1185">Reference proteome</keyword>